<keyword evidence="9" id="KW-1185">Reference proteome</keyword>
<dbReference type="AlphaFoldDB" id="A0A9J6ZM44"/>
<dbReference type="Proteomes" id="UP001056426">
    <property type="component" value="Chromosome"/>
</dbReference>
<evidence type="ECO:0000256" key="6">
    <source>
        <dbReference type="ARBA" id="ARBA00023136"/>
    </source>
</evidence>
<feature type="transmembrane region" description="Helical" evidence="7">
    <location>
        <begin position="416"/>
        <end position="435"/>
    </location>
</feature>
<evidence type="ECO:0000256" key="3">
    <source>
        <dbReference type="ARBA" id="ARBA00022475"/>
    </source>
</evidence>
<feature type="transmembrane region" description="Helical" evidence="7">
    <location>
        <begin position="144"/>
        <end position="168"/>
    </location>
</feature>
<keyword evidence="5 7" id="KW-1133">Transmembrane helix</keyword>
<evidence type="ECO:0000256" key="2">
    <source>
        <dbReference type="ARBA" id="ARBA00007430"/>
    </source>
</evidence>
<feature type="transmembrane region" description="Helical" evidence="7">
    <location>
        <begin position="389"/>
        <end position="409"/>
    </location>
</feature>
<feature type="transmembrane region" description="Helical" evidence="7">
    <location>
        <begin position="174"/>
        <end position="194"/>
    </location>
</feature>
<accession>A0A9J6ZM44</accession>
<dbReference type="KEGG" id="alkq:M9189_08010"/>
<protein>
    <submittedName>
        <fullName evidence="8">Lipopolysaccharide biosynthesis protein</fullName>
    </submittedName>
</protein>
<proteinExistence type="inferred from homology"/>
<keyword evidence="6 7" id="KW-0472">Membrane</keyword>
<dbReference type="RefSeq" id="WP_250722211.1">
    <property type="nucleotide sequence ID" value="NZ_CP098400.1"/>
</dbReference>
<feature type="transmembrane region" description="Helical" evidence="7">
    <location>
        <begin position="364"/>
        <end position="383"/>
    </location>
</feature>
<dbReference type="PANTHER" id="PTHR30250:SF10">
    <property type="entry name" value="LIPOPOLYSACCHARIDE BIOSYNTHESIS PROTEIN WZXC"/>
    <property type="match status" value="1"/>
</dbReference>
<feature type="transmembrane region" description="Helical" evidence="7">
    <location>
        <begin position="44"/>
        <end position="68"/>
    </location>
</feature>
<evidence type="ECO:0000313" key="9">
    <source>
        <dbReference type="Proteomes" id="UP001056426"/>
    </source>
</evidence>
<feature type="transmembrane region" description="Helical" evidence="7">
    <location>
        <begin position="20"/>
        <end position="38"/>
    </location>
</feature>
<name>A0A9J6ZM44_9BACT</name>
<dbReference type="Pfam" id="PF13440">
    <property type="entry name" value="Polysacc_synt_3"/>
    <property type="match status" value="1"/>
</dbReference>
<evidence type="ECO:0000256" key="7">
    <source>
        <dbReference type="SAM" id="Phobius"/>
    </source>
</evidence>
<organism evidence="8 9">
    <name type="scientific">Xiashengella succiniciproducens</name>
    <dbReference type="NCBI Taxonomy" id="2949635"/>
    <lineage>
        <taxon>Bacteria</taxon>
        <taxon>Pseudomonadati</taxon>
        <taxon>Bacteroidota</taxon>
        <taxon>Bacteroidia</taxon>
        <taxon>Marinilabiliales</taxon>
        <taxon>Marinilabiliaceae</taxon>
        <taxon>Xiashengella</taxon>
    </lineage>
</organism>
<feature type="transmembrane region" description="Helical" evidence="7">
    <location>
        <begin position="441"/>
        <end position="462"/>
    </location>
</feature>
<feature type="transmembrane region" description="Helical" evidence="7">
    <location>
        <begin position="80"/>
        <end position="100"/>
    </location>
</feature>
<dbReference type="PANTHER" id="PTHR30250">
    <property type="entry name" value="PST FAMILY PREDICTED COLANIC ACID TRANSPORTER"/>
    <property type="match status" value="1"/>
</dbReference>
<evidence type="ECO:0000313" key="8">
    <source>
        <dbReference type="EMBL" id="URW78805.1"/>
    </source>
</evidence>
<reference evidence="8" key="1">
    <citation type="submission" date="2022-05" db="EMBL/GenBank/DDBJ databases">
        <authorList>
            <person name="Sun X."/>
        </authorList>
    </citation>
    <scope>NUCLEOTIDE SEQUENCE</scope>
    <source>
        <strain evidence="8">Ai-910</strain>
    </source>
</reference>
<dbReference type="GO" id="GO:0005886">
    <property type="term" value="C:plasma membrane"/>
    <property type="evidence" value="ECO:0007669"/>
    <property type="project" value="UniProtKB-SubCell"/>
</dbReference>
<evidence type="ECO:0000256" key="1">
    <source>
        <dbReference type="ARBA" id="ARBA00004651"/>
    </source>
</evidence>
<dbReference type="InterPro" id="IPR050833">
    <property type="entry name" value="Poly_Biosynth_Transport"/>
</dbReference>
<reference evidence="8" key="2">
    <citation type="submission" date="2022-06" db="EMBL/GenBank/DDBJ databases">
        <title>Xiashengella guii gen. nov. sp. nov., a bacterium isolated form anaerobic digestion tank.</title>
        <authorList>
            <person name="Huang H."/>
        </authorList>
    </citation>
    <scope>NUCLEOTIDE SEQUENCE</scope>
    <source>
        <strain evidence="8">Ai-910</strain>
    </source>
</reference>
<sequence>MSELRTRAVLGIVWSSVHRFGSMIISFLGNIVLTRLLSPEDFGVIGMMMVFIAICNTLIDGGLASALIQKDQVDDIDYSTVFSWNLAISVFFYITLFFTADSISAFYNINQLNDILKVLGLVLLINSLYLVQVNQLMRQLNFKLLALINIAGNLSGVIISIFLAYLGWGVWSLVVKNLTTSVVIAIFCFTLGSWKPSFGFSIKSFKELFGFGSFVLLANLAETIYVNIQALIIGKVFSADQLGYYTQAKKLEEVPTKGLAAVVNQVSFPVFSRLQNDLSKVREGLRNNIKAITFINFPLMFWLIIIAKPLIILLFTERWIDSVPFFQIFCVWGMLYALNTLNTNIVKSLGMGSLYFTIQVGKRVVGLVIIFFGLRFGIMGLMWGVASAAYLSFFVNAFILGKLIGYGIICQIRDVFGSLTCSIIVGILVYFFTPFLHTSTIIIDITLISIAYLALYIGISYLTKSSGLNIYLNVFKRLFRR</sequence>
<comment type="similarity">
    <text evidence="2">Belongs to the polysaccharide synthase family.</text>
</comment>
<dbReference type="CDD" id="cd13127">
    <property type="entry name" value="MATE_tuaB_like"/>
    <property type="match status" value="1"/>
</dbReference>
<keyword evidence="3" id="KW-1003">Cell membrane</keyword>
<gene>
    <name evidence="8" type="ORF">M9189_08010</name>
</gene>
<feature type="transmembrane region" description="Helical" evidence="7">
    <location>
        <begin position="322"/>
        <end position="343"/>
    </location>
</feature>
<keyword evidence="4 7" id="KW-0812">Transmembrane</keyword>
<feature type="transmembrane region" description="Helical" evidence="7">
    <location>
        <begin position="115"/>
        <end position="132"/>
    </location>
</feature>
<feature type="transmembrane region" description="Helical" evidence="7">
    <location>
        <begin position="291"/>
        <end position="316"/>
    </location>
</feature>
<dbReference type="EMBL" id="CP098400">
    <property type="protein sequence ID" value="URW78805.1"/>
    <property type="molecule type" value="Genomic_DNA"/>
</dbReference>
<comment type="subcellular location">
    <subcellularLocation>
        <location evidence="1">Cell membrane</location>
        <topology evidence="1">Multi-pass membrane protein</topology>
    </subcellularLocation>
</comment>
<evidence type="ECO:0000256" key="5">
    <source>
        <dbReference type="ARBA" id="ARBA00022989"/>
    </source>
</evidence>
<evidence type="ECO:0000256" key="4">
    <source>
        <dbReference type="ARBA" id="ARBA00022692"/>
    </source>
</evidence>